<feature type="transmembrane region" description="Helical" evidence="3">
    <location>
        <begin position="1413"/>
        <end position="1440"/>
    </location>
</feature>
<feature type="region of interest" description="Disordered" evidence="2">
    <location>
        <begin position="2001"/>
        <end position="2033"/>
    </location>
</feature>
<keyword evidence="3" id="KW-0812">Transmembrane</keyword>
<feature type="transmembrane region" description="Helical" evidence="3">
    <location>
        <begin position="1763"/>
        <end position="1785"/>
    </location>
</feature>
<reference evidence="4 5" key="1">
    <citation type="submission" date="2019-07" db="EMBL/GenBank/DDBJ databases">
        <title>Genomes of Cafeteria roenbergensis.</title>
        <authorList>
            <person name="Fischer M.G."/>
            <person name="Hackl T."/>
            <person name="Roman M."/>
        </authorList>
    </citation>
    <scope>NUCLEOTIDE SEQUENCE [LARGE SCALE GENOMIC DNA]</scope>
    <source>
        <strain evidence="4 5">E4-10P</strain>
    </source>
</reference>
<comment type="caution">
    <text evidence="4">The sequence shown here is derived from an EMBL/GenBank/DDBJ whole genome shotgun (WGS) entry which is preliminary data.</text>
</comment>
<feature type="coiled-coil region" evidence="1">
    <location>
        <begin position="2214"/>
        <end position="2243"/>
    </location>
</feature>
<evidence type="ECO:0000313" key="4">
    <source>
        <dbReference type="EMBL" id="KAA0177335.1"/>
    </source>
</evidence>
<protein>
    <recommendedName>
        <fullName evidence="6">Tyrosine-protein kinase ephrin type A/B receptor-like domain-containing protein</fullName>
    </recommendedName>
</protein>
<keyword evidence="3" id="KW-0472">Membrane</keyword>
<feature type="transmembrane region" description="Helical" evidence="3">
    <location>
        <begin position="1583"/>
        <end position="1603"/>
    </location>
</feature>
<dbReference type="SUPFAM" id="SSF57184">
    <property type="entry name" value="Growth factor receptor domain"/>
    <property type="match status" value="1"/>
</dbReference>
<organism evidence="4 5">
    <name type="scientific">Cafeteria roenbergensis</name>
    <name type="common">Marine flagellate</name>
    <dbReference type="NCBI Taxonomy" id="33653"/>
    <lineage>
        <taxon>Eukaryota</taxon>
        <taxon>Sar</taxon>
        <taxon>Stramenopiles</taxon>
        <taxon>Bigyra</taxon>
        <taxon>Opalozoa</taxon>
        <taxon>Bicosoecida</taxon>
        <taxon>Cafeteriaceae</taxon>
        <taxon>Cafeteria</taxon>
    </lineage>
</organism>
<evidence type="ECO:0000313" key="5">
    <source>
        <dbReference type="Proteomes" id="UP000322899"/>
    </source>
</evidence>
<gene>
    <name evidence="4" type="ORF">FNF27_01113</name>
</gene>
<name>A0A5A8EHJ7_CAFRO</name>
<evidence type="ECO:0000256" key="3">
    <source>
        <dbReference type="SAM" id="Phobius"/>
    </source>
</evidence>
<proteinExistence type="predicted"/>
<sequence length="2558" mass="286044">MVAHGEAGMAQNCTAGFFCEAGSNSPVGMGLCPRGFYCPTGTAVPIPSPKGHHVEILGALSSQMCLAGYYAPTIETVDCYPCPPGLMCEPDGSSMAVVCGPGTFRGILETDTVVCQDCPQGTWSKQFELRDRQQCTPCAPGVVCPEDGMVDPCSFHDFPMQYTAVERTEQALKELDRFTCPRLADHYWGVLLPPIDSTGRSHLFDDSDPLHPDAWCYTNPQPNGSIVYQRMRDYYGPLHELQRGNKSQGYGQVGVYNGQFGFGSLFMHLHIQADYDPFNLCEPGFFRFNDTAGEAQWHPGTCEADIICATPNRSRAEPCSEGYVCPDSTGALSAGDYPCNGGFVCDYGTTPDVSLLAPQSQFDMLCPAGYFCLDGTGPNQMFRRGCPPGYFCPTGTFEPLQGKIANDAMLRGLNTTTADPTLGLGEPKLLPGEKLPRRISAHDQRCFDSIDPLLQKQFRTAVDGNGRTAQVSLAVDAELLCARDHKWRTVLDAVARQECNCTRQVRVLHEAHRLWACTDKGATHIETVNKVQPRCEFWVTSGASPLGPGLTILDADVDSTPVEERQLWTRERLGGIPSVLNGWNFTDVAVRLPPPHLGPSYFRSCGHLQPVVNCSRRGPLDLRDPCPAFCSFREFKEWTDAAYLLAVDDTNPGKLRGASDRIDAFLFDSKWAVDLLDDVRRYERRDQGDDDAFSLRDELPERVSLVQGKTPHGTEGIVPLRYDHCRCQDALRCPNGTTSGTHATSIFDCKKTGNEVLRRAVPIPDEFLLNATDRPILSGLFSRSSGVGVLPLKAHQVAVLTLDLRELSVNFTWDAHYQLSIYADCTPCPPRYVCDYVPIPPVCEWPPVAEQVGFGSMCADCCNCQRKRLPYWLETNKKVGVFEDNKHTFVQIQISALRDTVLTVALELLHGLYYGDFERDMKGVGELHVFTPARAKYAPNDLANRRVFLALLERADFEDVALPLNLPVQLVRVMGQPNEFEQAFENDVLIDRPADLLIGHPSYFASRTERLNASVQPVFGATGGVSSPAALAASSHAALRGRQSIAIASRSGPTRPESLRRSLLSAADVEGANPDGDFLYQSVMPDGPWVPRNQRYRPQPDVTRDPSYLVEQDSTWWTNAENTDTRFLYLPYLPWFSSCEGYDSHISIAKLMEDHPACIREPYASTQFVDPYFWNLKFDAVADRCYDPLWTPPSDLERVSTGDAPGVPLYCYYEENIFQSNPLTRWFELEDGQAAFYLTKEPVEAQDFEANALTGERWGRTNFLGSIRGTEKVVPVEVSSEPEKSLVPRLVGFTLDFFQVSRGYKRLVRAELSMGEYCTASSVEETVREFSARGIPPCTPGDYNFTLEFKLRPLGWLELLNLFEFGADVYLIAFILIGLVTILLGALVWAIHRVATRLRSPPVFRFTRVWNSLIPSPSLGVTLASVPVMAVLGFVLIWFVHMGAEDPADYPAVVNFEDLAGSWLDTQVLTEERISEYKQGRIGAAFACFGLIMLFAGARTFIPDHLGDKWSRDDATVEDVEEAQKDESDILPDGADLGDDEPEPSPLWIPVAWRRSHMVLFSLAQMIMLLVVLEFAYSDSFAANQYLFIVLFKLAQVFMELFILSIVGDALQVCPMIVTIQMTEILVTMGADTFTDFVIAFFVESSVMMFERIYLDPNVKSLKAHWPLIMARLGRCTRKNRSMTREQRLEREKEWAKVVEHVKLETHGVEPLLESMVVYSNETVALLISPWLQLILLACDASPLHTLQITEIPRGFSIRETDLVFYTIFAIVSIPAQMAMDMFLINTQELVHGWKLYEYVAYQKYRFRMRTKRWQMDDERLDGSISSKLQTLDSLCFSSQFYAMSAFHAWGIAMVMIGIQVMLRKEYNMFGDVAFGIILLVMWLLFVVSRYLLIALADAVGLWKIPRIEGSIDDELAAKLAIGEGDLQDLEMDRMELKFMNSESFRVRFLEQNRPWLVQHLIELLTPRTLEVPQADGTPTRQYVKGVYNRLMSMLEDLDVRSDVSTPRDEDDGDQQRKRKWKADADPPSATSREIMREWLGKARRRILYKLAVADTIEAAKRDACDSCGLGEAGSRKIRVELATKGVADPGAMSALITAFEASVGNDTAKMSVDAWRAFFRSHARFTMVCTGCQDKQRLERVEARRAELFGESPAGNAGRRRADSEELDDEVPLFEPMTVDRSAPWGRIMSKWLRAVRSRLGGAFPRPEARGAMEEYAQKMREARAKRAKQSLERRRAELRGAAYQDPSIQAARGAADKVAGQLAKLDAVSGLDGDDADPVAVGHRTFGRVHLSAPARAMAIRWWQAARGVRAARERLHASKAREELDEVLASMRPEDTWYYTQARINEGVELAAEGESLDRQRQRMEAQLDAQARTAREKMQAAIANKEAAVMEAQASADAECDEFEASAKSRLEAKLGRIEERRQAELAAAAAPDGPASLGPRDAVPPRTSALLEALDAEEAQAREASRSAVDSFRAKKQEPVDKLRKQTLLFSGKVREAHAIHMGQVRRDVALQLRRLEERWLSRSRSYVQSAKRLIEAKAKEDARASAAGKRPR</sequence>
<accession>A0A5A8EHJ7</accession>
<dbReference type="PANTHER" id="PTHR46104:SF1">
    <property type="entry name" value="GENE 9195-RELATED"/>
    <property type="match status" value="1"/>
</dbReference>
<dbReference type="Proteomes" id="UP000322899">
    <property type="component" value="Unassembled WGS sequence"/>
</dbReference>
<feature type="transmembrane region" description="Helical" evidence="3">
    <location>
        <begin position="1875"/>
        <end position="1897"/>
    </location>
</feature>
<feature type="transmembrane region" description="Helical" evidence="3">
    <location>
        <begin position="1369"/>
        <end position="1392"/>
    </location>
</feature>
<feature type="region of interest" description="Disordered" evidence="2">
    <location>
        <begin position="1517"/>
        <end position="1543"/>
    </location>
</feature>
<dbReference type="OrthoDB" id="439917at2759"/>
<dbReference type="EMBL" id="VLTO01000004">
    <property type="protein sequence ID" value="KAA0177335.1"/>
    <property type="molecule type" value="Genomic_DNA"/>
</dbReference>
<keyword evidence="3" id="KW-1133">Transmembrane helix</keyword>
<evidence type="ECO:0000256" key="2">
    <source>
        <dbReference type="SAM" id="MobiDB-lite"/>
    </source>
</evidence>
<dbReference type="InterPro" id="IPR009030">
    <property type="entry name" value="Growth_fac_rcpt_cys_sf"/>
</dbReference>
<keyword evidence="1" id="KW-0175">Coiled coil</keyword>
<feature type="region of interest" description="Disordered" evidence="2">
    <location>
        <begin position="2430"/>
        <end position="2449"/>
    </location>
</feature>
<feature type="transmembrane region" description="Helical" evidence="3">
    <location>
        <begin position="1482"/>
        <end position="1502"/>
    </location>
</feature>
<evidence type="ECO:0008006" key="6">
    <source>
        <dbReference type="Google" id="ProtNLM"/>
    </source>
</evidence>
<dbReference type="SMART" id="SM01411">
    <property type="entry name" value="Ephrin_rec_like"/>
    <property type="match status" value="2"/>
</dbReference>
<feature type="transmembrane region" description="Helical" evidence="3">
    <location>
        <begin position="1558"/>
        <end position="1577"/>
    </location>
</feature>
<feature type="transmembrane region" description="Helical" evidence="3">
    <location>
        <begin position="1841"/>
        <end position="1863"/>
    </location>
</feature>
<evidence type="ECO:0000256" key="1">
    <source>
        <dbReference type="SAM" id="Coils"/>
    </source>
</evidence>
<dbReference type="PANTHER" id="PTHR46104">
    <property type="entry name" value="GENE 9195-RELATED-RELATED"/>
    <property type="match status" value="1"/>
</dbReference>